<accession>A0ABD0L607</accession>
<dbReference type="CDD" id="cd17067">
    <property type="entry name" value="RBD2_RGS12_like"/>
    <property type="match status" value="1"/>
</dbReference>
<protein>
    <submittedName>
        <fullName evidence="5">Uncharacterized protein</fullName>
    </submittedName>
</protein>
<feature type="region of interest" description="Disordered" evidence="2">
    <location>
        <begin position="483"/>
        <end position="513"/>
    </location>
</feature>
<feature type="region of interest" description="Disordered" evidence="2">
    <location>
        <begin position="765"/>
        <end position="981"/>
    </location>
</feature>
<dbReference type="PROSITE" id="PS50898">
    <property type="entry name" value="RBD"/>
    <property type="match status" value="2"/>
</dbReference>
<feature type="region of interest" description="Disordered" evidence="2">
    <location>
        <begin position="688"/>
        <end position="752"/>
    </location>
</feature>
<evidence type="ECO:0000259" key="3">
    <source>
        <dbReference type="PROSITE" id="PS50132"/>
    </source>
</evidence>
<dbReference type="EMBL" id="JACVVK020000081">
    <property type="protein sequence ID" value="KAK7494735.1"/>
    <property type="molecule type" value="Genomic_DNA"/>
</dbReference>
<dbReference type="PRINTS" id="PR01301">
    <property type="entry name" value="RGSPROTEIN"/>
</dbReference>
<feature type="region of interest" description="Disordered" evidence="2">
    <location>
        <begin position="230"/>
        <end position="311"/>
    </location>
</feature>
<dbReference type="GO" id="GO:0005096">
    <property type="term" value="F:GTPase activator activity"/>
    <property type="evidence" value="ECO:0007669"/>
    <property type="project" value="UniProtKB-KW"/>
</dbReference>
<dbReference type="Gene3D" id="1.10.196.10">
    <property type="match status" value="1"/>
</dbReference>
<feature type="region of interest" description="Disordered" evidence="2">
    <location>
        <begin position="1012"/>
        <end position="1053"/>
    </location>
</feature>
<feature type="compositionally biased region" description="Polar residues" evidence="2">
    <location>
        <begin position="901"/>
        <end position="912"/>
    </location>
</feature>
<dbReference type="PANTHER" id="PTHR45945">
    <property type="entry name" value="REGULATOR OF G-PROTEIN SIGNALING LOCO"/>
    <property type="match status" value="1"/>
</dbReference>
<feature type="domain" description="RBD" evidence="4">
    <location>
        <begin position="336"/>
        <end position="406"/>
    </location>
</feature>
<evidence type="ECO:0000313" key="5">
    <source>
        <dbReference type="EMBL" id="KAK7494735.1"/>
    </source>
</evidence>
<dbReference type="InterPro" id="IPR024066">
    <property type="entry name" value="RGS_subdom1/3"/>
</dbReference>
<organism evidence="5 6">
    <name type="scientific">Batillaria attramentaria</name>
    <dbReference type="NCBI Taxonomy" id="370345"/>
    <lineage>
        <taxon>Eukaryota</taxon>
        <taxon>Metazoa</taxon>
        <taxon>Spiralia</taxon>
        <taxon>Lophotrochozoa</taxon>
        <taxon>Mollusca</taxon>
        <taxon>Gastropoda</taxon>
        <taxon>Caenogastropoda</taxon>
        <taxon>Sorbeoconcha</taxon>
        <taxon>Cerithioidea</taxon>
        <taxon>Batillariidae</taxon>
        <taxon>Batillaria</taxon>
    </lineage>
</organism>
<gene>
    <name evidence="5" type="ORF">BaRGS_00014133</name>
</gene>
<evidence type="ECO:0000256" key="1">
    <source>
        <dbReference type="ARBA" id="ARBA00022468"/>
    </source>
</evidence>
<keyword evidence="1" id="KW-0343">GTPase activation</keyword>
<sequence length="1171" mass="128764">MALNVTFHSLDVSYSCDMCGIEQPQKRFKALRRRSANFLRARQKLAHRNSDLLSCTLSLSQSLAVAEGDIIPGHNKLVTANSVNSILHQTTAPFEESGRVAGWAVGFQRLVADPAGLSIFTEFLKKEFSQENIEFWSAVEGYRQISDEDTRRRKAREIFNNHLGSQASDPVNVDSMARQCAEKYLDNPTPTMFDVAQQQIFHLMRQDSYVRFLKSDLYKGHLMREMEGQPLAESNTDGPAAPAPENKKKGKGKENEEKRRRSILPWRQNKKSSVKTSSDSALKGLGKIKEKDDKKEKEVNNNLKKAPGPGIDLSTMRKEVFNPKEVDKPVANEQFKFCRVVMPDGSTTVVCTRPGQSIRTVLGKLCDKRGISIASVEVFLLGSEKPLDLGEDISTLGSKEVVIERRVLFRLDMPNHKSIGVKAKPNRSIRDVFKPILNKYGYRIDNVGVQLSGMAELLDMDIPVSDIDNQRVIIIVNPDAENATDGSMAPPQAALPPRHRRTPHLFSSRVRGGKGGSLEEITNQIFDDLMKGKSELAHTFDELGVVDLERSKGHKNSDEHRSLGLFGLLRKESWGAKDNTKKKGKVTFALPRSDSKKNKHKAEDDRLMELIEQAETEKLEQQRAMAAEAGDYPEFLCTDAVEHVDMATHDEALLKSIGEYDANSGVEGALLPPPDMFDDVHYMHSGSRDNLHLSGRSQDVTAVTPRSSSRGVTDPRGGGRFTGNTPTPTPRGKHNTQESNVGGRPPSTEDSNTYLAMQPVIVDAREGRSQQQQQARQRLDSNSFSKSVMSRFDELRTFSPTKGDVSEVEQAPVATPEGISPRKTPDVCDVRKADFTSPETGRPVPAKRRAWDDHGTQGQSVNSPVAVSPQPATPRQEPGVAGSRTSSSQRLSGAGGGGDGTRNTPVPSSDQGGRQEVFTPRYTSPPPYSTVTSARSTFTLAKPPLSPSYSAGTPLRSSTSPNPPQTYRPNSARDSPYRHSGGFYTTRESLHDPAFQQYGYKVTPIPSRTASFDLINPARGTDSPKHQVMSPRDGNTPTPRDGGITPRRSPQNDYIGSLSFNKSMEQISPKDKLINHYAAEKANVSLTGYSPGRKLQTPDILSSQYSHSVAGLVSPRQLTPPGVKSGQTIAVAVDVHQPKDHDFSPSSAGYTRPLSQTFDAASFSDQTVTFV</sequence>
<feature type="domain" description="RBD" evidence="4">
    <location>
        <begin position="407"/>
        <end position="477"/>
    </location>
</feature>
<dbReference type="InterPro" id="IPR029071">
    <property type="entry name" value="Ubiquitin-like_domsf"/>
</dbReference>
<feature type="compositionally biased region" description="Basic and acidic residues" evidence="2">
    <location>
        <begin position="823"/>
        <end position="834"/>
    </location>
</feature>
<dbReference type="PROSITE" id="PS50132">
    <property type="entry name" value="RGS"/>
    <property type="match status" value="1"/>
</dbReference>
<dbReference type="Pfam" id="PF00615">
    <property type="entry name" value="RGS"/>
    <property type="match status" value="1"/>
</dbReference>
<dbReference type="Gene3D" id="3.10.20.90">
    <property type="entry name" value="Phosphatidylinositol 3-kinase Catalytic Subunit, Chain A, domain 1"/>
    <property type="match status" value="2"/>
</dbReference>
<dbReference type="InterPro" id="IPR044926">
    <property type="entry name" value="RGS_subdomain_2"/>
</dbReference>
<dbReference type="SMART" id="SM00315">
    <property type="entry name" value="RGS"/>
    <property type="match status" value="1"/>
</dbReference>
<dbReference type="Pfam" id="PF02196">
    <property type="entry name" value="RBD"/>
    <property type="match status" value="1"/>
</dbReference>
<dbReference type="Proteomes" id="UP001519460">
    <property type="component" value="Unassembled WGS sequence"/>
</dbReference>
<dbReference type="InterPro" id="IPR046995">
    <property type="entry name" value="RGS10/12/14-like"/>
</dbReference>
<dbReference type="SUPFAM" id="SSF54236">
    <property type="entry name" value="Ubiquitin-like"/>
    <property type="match status" value="2"/>
</dbReference>
<dbReference type="CDD" id="cd01817">
    <property type="entry name" value="RBD1_RGS12_like"/>
    <property type="match status" value="1"/>
</dbReference>
<feature type="compositionally biased region" description="Polar residues" evidence="2">
    <location>
        <begin position="947"/>
        <end position="960"/>
    </location>
</feature>
<dbReference type="SUPFAM" id="SSF48097">
    <property type="entry name" value="Regulator of G-protein signaling, RGS"/>
    <property type="match status" value="1"/>
</dbReference>
<feature type="compositionally biased region" description="Polar residues" evidence="2">
    <location>
        <begin position="856"/>
        <end position="865"/>
    </location>
</feature>
<evidence type="ECO:0000313" key="6">
    <source>
        <dbReference type="Proteomes" id="UP001519460"/>
    </source>
</evidence>
<feature type="domain" description="RGS" evidence="3">
    <location>
        <begin position="106"/>
        <end position="222"/>
    </location>
</feature>
<comment type="caution">
    <text evidence="5">The sequence shown here is derived from an EMBL/GenBank/DDBJ whole genome shotgun (WGS) entry which is preliminary data.</text>
</comment>
<dbReference type="InterPro" id="IPR016137">
    <property type="entry name" value="RGS"/>
</dbReference>
<dbReference type="Gene3D" id="1.10.167.10">
    <property type="entry name" value="Regulator of G-protein Signalling 4, domain 2"/>
    <property type="match status" value="1"/>
</dbReference>
<dbReference type="SMART" id="SM00455">
    <property type="entry name" value="RBD"/>
    <property type="match status" value="2"/>
</dbReference>
<feature type="compositionally biased region" description="Polar residues" evidence="2">
    <location>
        <begin position="695"/>
        <end position="711"/>
    </location>
</feature>
<feature type="compositionally biased region" description="Basic and acidic residues" evidence="2">
    <location>
        <begin position="287"/>
        <end position="299"/>
    </location>
</feature>
<dbReference type="AlphaFoldDB" id="A0ABD0L607"/>
<proteinExistence type="predicted"/>
<dbReference type="InterPro" id="IPR003116">
    <property type="entry name" value="RBD_dom"/>
</dbReference>
<keyword evidence="6" id="KW-1185">Reference proteome</keyword>
<dbReference type="FunFam" id="1.10.167.10:FF:000001">
    <property type="entry name" value="Putative regulator of g-protein signaling 12"/>
    <property type="match status" value="1"/>
</dbReference>
<evidence type="ECO:0000256" key="2">
    <source>
        <dbReference type="SAM" id="MobiDB-lite"/>
    </source>
</evidence>
<dbReference type="InterPro" id="IPR036305">
    <property type="entry name" value="RGS_sf"/>
</dbReference>
<name>A0ABD0L607_9CAEN</name>
<evidence type="ECO:0000259" key="4">
    <source>
        <dbReference type="PROSITE" id="PS50898"/>
    </source>
</evidence>
<reference evidence="5 6" key="1">
    <citation type="journal article" date="2023" name="Sci. Data">
        <title>Genome assembly of the Korean intertidal mud-creeper Batillaria attramentaria.</title>
        <authorList>
            <person name="Patra A.K."/>
            <person name="Ho P.T."/>
            <person name="Jun S."/>
            <person name="Lee S.J."/>
            <person name="Kim Y."/>
            <person name="Won Y.J."/>
        </authorList>
    </citation>
    <scope>NUCLEOTIDE SEQUENCE [LARGE SCALE GENOMIC DNA]</scope>
    <source>
        <strain evidence="5">Wonlab-2016</strain>
    </source>
</reference>
<dbReference type="PANTHER" id="PTHR45945:SF3">
    <property type="entry name" value="REGULATOR OF G-PROTEIN SIGNALING LOCO"/>
    <property type="match status" value="1"/>
</dbReference>